<feature type="transmembrane region" description="Helical" evidence="2">
    <location>
        <begin position="20"/>
        <end position="40"/>
    </location>
</feature>
<sequence>MNVSNRLSPVTPDDHAGKLWIVTILSLIYALHVAGARAFIKRHMFGLDDILYGVATLLHIGQSISIFVGLSNGLGKKNSITTPQQWGISSRCTVAATIFFISTLTLAKCSVLGFIRRIIACKPGKSEIFCTALLVFTVLWGIGSCISFLVDCDVNSLLDASNPCSHQKERWIAIAVLDITSEILTLALIFQLVGSVNLACNRRWQVVVAFSFRLPLIALSAVHVRALHFPSTDEPQFNITKALMIQQIMVAWSLISATMPNLKNFMKSFRFNIGMNFGVDTSALSTPESIALQTFGGSTPDSPSPAGTVSSNGRPYRWRPDIISHLTTVTRGSDRSSLDDITEEEDVSRGGSQEMIINKEVTWNVTYEDTRG</sequence>
<evidence type="ECO:0000256" key="2">
    <source>
        <dbReference type="SAM" id="Phobius"/>
    </source>
</evidence>
<dbReference type="PANTHER" id="PTHR39614">
    <property type="entry name" value="INTEGRAL MEMBRANE PROTEIN"/>
    <property type="match status" value="1"/>
</dbReference>
<feature type="transmembrane region" description="Helical" evidence="2">
    <location>
        <begin position="206"/>
        <end position="224"/>
    </location>
</feature>
<feature type="region of interest" description="Disordered" evidence="1">
    <location>
        <begin position="331"/>
        <end position="350"/>
    </location>
</feature>
<dbReference type="InterPro" id="IPR049326">
    <property type="entry name" value="Rhodopsin_dom_fungi"/>
</dbReference>
<feature type="transmembrane region" description="Helical" evidence="2">
    <location>
        <begin position="94"/>
        <end position="115"/>
    </location>
</feature>
<feature type="transmembrane region" description="Helical" evidence="2">
    <location>
        <begin position="127"/>
        <end position="150"/>
    </location>
</feature>
<evidence type="ECO:0000313" key="4">
    <source>
        <dbReference type="EMBL" id="CAG7561125.1"/>
    </source>
</evidence>
<feature type="domain" description="Rhodopsin" evidence="3">
    <location>
        <begin position="37"/>
        <end position="267"/>
    </location>
</feature>
<dbReference type="AlphaFoldDB" id="A0A8J2NJH9"/>
<protein>
    <recommendedName>
        <fullName evidence="3">Rhodopsin domain-containing protein</fullName>
    </recommendedName>
</protein>
<feature type="transmembrane region" description="Helical" evidence="2">
    <location>
        <begin position="244"/>
        <end position="262"/>
    </location>
</feature>
<proteinExistence type="predicted"/>
<keyword evidence="2" id="KW-1133">Transmembrane helix</keyword>
<keyword evidence="2" id="KW-0812">Transmembrane</keyword>
<reference evidence="4" key="1">
    <citation type="submission" date="2021-05" db="EMBL/GenBank/DDBJ databases">
        <authorList>
            <person name="Khan N."/>
        </authorList>
    </citation>
    <scope>NUCLEOTIDE SEQUENCE</scope>
</reference>
<keyword evidence="2" id="KW-0472">Membrane</keyword>
<gene>
    <name evidence="4" type="ORF">FEQUK3_LOCUS6864</name>
</gene>
<dbReference type="Proteomes" id="UP000693738">
    <property type="component" value="Unassembled WGS sequence"/>
</dbReference>
<accession>A0A8J2NJH9</accession>
<name>A0A8J2NJH9_FUSEQ</name>
<dbReference type="Pfam" id="PF20684">
    <property type="entry name" value="Fung_rhodopsin"/>
    <property type="match status" value="1"/>
</dbReference>
<organism evidence="4 5">
    <name type="scientific">Fusarium equiseti</name>
    <name type="common">Fusarium scirpi</name>
    <dbReference type="NCBI Taxonomy" id="61235"/>
    <lineage>
        <taxon>Eukaryota</taxon>
        <taxon>Fungi</taxon>
        <taxon>Dikarya</taxon>
        <taxon>Ascomycota</taxon>
        <taxon>Pezizomycotina</taxon>
        <taxon>Sordariomycetes</taxon>
        <taxon>Hypocreomycetidae</taxon>
        <taxon>Hypocreales</taxon>
        <taxon>Nectriaceae</taxon>
        <taxon>Fusarium</taxon>
        <taxon>Fusarium incarnatum-equiseti species complex</taxon>
    </lineage>
</organism>
<feature type="transmembrane region" description="Helical" evidence="2">
    <location>
        <begin position="52"/>
        <end position="74"/>
    </location>
</feature>
<evidence type="ECO:0000313" key="5">
    <source>
        <dbReference type="Proteomes" id="UP000693738"/>
    </source>
</evidence>
<feature type="transmembrane region" description="Helical" evidence="2">
    <location>
        <begin position="170"/>
        <end position="194"/>
    </location>
</feature>
<dbReference type="EMBL" id="CAJSTJ010000140">
    <property type="protein sequence ID" value="CAG7561125.1"/>
    <property type="molecule type" value="Genomic_DNA"/>
</dbReference>
<comment type="caution">
    <text evidence="4">The sequence shown here is derived from an EMBL/GenBank/DDBJ whole genome shotgun (WGS) entry which is preliminary data.</text>
</comment>
<evidence type="ECO:0000256" key="1">
    <source>
        <dbReference type="SAM" id="MobiDB-lite"/>
    </source>
</evidence>
<evidence type="ECO:0000259" key="3">
    <source>
        <dbReference type="Pfam" id="PF20684"/>
    </source>
</evidence>
<dbReference type="PANTHER" id="PTHR39614:SF2">
    <property type="entry name" value="INTEGRAL MEMBRANE PROTEIN"/>
    <property type="match status" value="1"/>
</dbReference>